<organism evidence="4 5">
    <name type="scientific">Salipaludibacillus keqinensis</name>
    <dbReference type="NCBI Taxonomy" id="2045207"/>
    <lineage>
        <taxon>Bacteria</taxon>
        <taxon>Bacillati</taxon>
        <taxon>Bacillota</taxon>
        <taxon>Bacilli</taxon>
        <taxon>Bacillales</taxon>
        <taxon>Bacillaceae</taxon>
    </lineage>
</organism>
<dbReference type="SUPFAM" id="SSF53448">
    <property type="entry name" value="Nucleotide-diphospho-sugar transferases"/>
    <property type="match status" value="1"/>
</dbReference>
<protein>
    <submittedName>
        <fullName evidence="4">Glycosyltransferase</fullName>
    </submittedName>
</protein>
<accession>A0A323TTT2</accession>
<evidence type="ECO:0000256" key="1">
    <source>
        <dbReference type="ARBA" id="ARBA00022676"/>
    </source>
</evidence>
<keyword evidence="1" id="KW-0328">Glycosyltransferase</keyword>
<dbReference type="EMBL" id="PDOD01000003">
    <property type="protein sequence ID" value="PYZ92855.1"/>
    <property type="molecule type" value="Genomic_DNA"/>
</dbReference>
<dbReference type="Gene3D" id="3.90.550.10">
    <property type="entry name" value="Spore Coat Polysaccharide Biosynthesis Protein SpsA, Chain A"/>
    <property type="match status" value="1"/>
</dbReference>
<dbReference type="InterPro" id="IPR050748">
    <property type="entry name" value="Glycosyltrans_8_dom-fam"/>
</dbReference>
<dbReference type="InterPro" id="IPR002495">
    <property type="entry name" value="Glyco_trans_8"/>
</dbReference>
<comment type="caution">
    <text evidence="4">The sequence shown here is derived from an EMBL/GenBank/DDBJ whole genome shotgun (WGS) entry which is preliminary data.</text>
</comment>
<dbReference type="GO" id="GO:0046872">
    <property type="term" value="F:metal ion binding"/>
    <property type="evidence" value="ECO:0007669"/>
    <property type="project" value="UniProtKB-KW"/>
</dbReference>
<dbReference type="RefSeq" id="WP_110610403.1">
    <property type="nucleotide sequence ID" value="NZ_PDOD01000003.1"/>
</dbReference>
<dbReference type="PANTHER" id="PTHR13778:SF47">
    <property type="entry name" value="LIPOPOLYSACCHARIDE 1,3-GALACTOSYLTRANSFERASE"/>
    <property type="match status" value="1"/>
</dbReference>
<dbReference type="OrthoDB" id="5672604at2"/>
<dbReference type="InterPro" id="IPR029044">
    <property type="entry name" value="Nucleotide-diphossugar_trans"/>
</dbReference>
<evidence type="ECO:0000256" key="2">
    <source>
        <dbReference type="ARBA" id="ARBA00022679"/>
    </source>
</evidence>
<gene>
    <name evidence="4" type="ORF">CR194_14515</name>
</gene>
<dbReference type="PANTHER" id="PTHR13778">
    <property type="entry name" value="GLYCOSYLTRANSFERASE 8 DOMAIN-CONTAINING PROTEIN"/>
    <property type="match status" value="1"/>
</dbReference>
<keyword evidence="5" id="KW-1185">Reference proteome</keyword>
<evidence type="ECO:0000313" key="5">
    <source>
        <dbReference type="Proteomes" id="UP000248214"/>
    </source>
</evidence>
<reference evidence="4 5" key="1">
    <citation type="submission" date="2017-10" db="EMBL/GenBank/DDBJ databases">
        <title>Bacillus sp. nov., a halophilic bacterium isolated from a Keqin Lake.</title>
        <authorList>
            <person name="Wang H."/>
        </authorList>
    </citation>
    <scope>NUCLEOTIDE SEQUENCE [LARGE SCALE GENOMIC DNA]</scope>
    <source>
        <strain evidence="4 5">KQ-12</strain>
    </source>
</reference>
<sequence>MEEIHLVTAANNKYVEPLSVMLYSLLINKTSKIPLKIYIIASNLTLENKHNIIKLMQNFNSSIDFISIGHSKYNKLKTVGHLTKETYYRFSIPELLGEHIRKVLYLDCDLIIKDDITRLWNYDVNHYTLAAVENPGLTHRFKDLLIPEDSSYFNAGVLLINMEKWKQENTTNKLLKFIEKNQSKIKLCSQDPLNAVLHNKWLKLDPTWNYQVFRCSHLDINPSIIHFTTHKKPWKGYKPLFYEEYFNYLKELT</sequence>
<dbReference type="Proteomes" id="UP000248214">
    <property type="component" value="Unassembled WGS sequence"/>
</dbReference>
<evidence type="ECO:0000256" key="3">
    <source>
        <dbReference type="ARBA" id="ARBA00022723"/>
    </source>
</evidence>
<name>A0A323TTT2_9BACI</name>
<keyword evidence="3" id="KW-0479">Metal-binding</keyword>
<dbReference type="Pfam" id="PF01501">
    <property type="entry name" value="Glyco_transf_8"/>
    <property type="match status" value="1"/>
</dbReference>
<dbReference type="GO" id="GO:0016757">
    <property type="term" value="F:glycosyltransferase activity"/>
    <property type="evidence" value="ECO:0007669"/>
    <property type="project" value="UniProtKB-KW"/>
</dbReference>
<proteinExistence type="predicted"/>
<dbReference type="AlphaFoldDB" id="A0A323TTT2"/>
<evidence type="ECO:0000313" key="4">
    <source>
        <dbReference type="EMBL" id="PYZ92855.1"/>
    </source>
</evidence>
<dbReference type="CDD" id="cd04194">
    <property type="entry name" value="GT8_A4GalT_like"/>
    <property type="match status" value="1"/>
</dbReference>
<keyword evidence="2 4" id="KW-0808">Transferase</keyword>